<dbReference type="RefSeq" id="WP_338733940.1">
    <property type="nucleotide sequence ID" value="NZ_CP136924.1"/>
</dbReference>
<keyword evidence="4" id="KW-1185">Reference proteome</keyword>
<evidence type="ECO:0000256" key="1">
    <source>
        <dbReference type="SAM" id="SignalP"/>
    </source>
</evidence>
<dbReference type="EMBL" id="CP136924">
    <property type="protein sequence ID" value="WXA03080.1"/>
    <property type="molecule type" value="Genomic_DNA"/>
</dbReference>
<feature type="signal peptide" evidence="1">
    <location>
        <begin position="1"/>
        <end position="22"/>
    </location>
</feature>
<evidence type="ECO:0000313" key="3">
    <source>
        <dbReference type="EMBL" id="WXA14496.1"/>
    </source>
</evidence>
<organism evidence="3">
    <name type="scientific">Mangrovimonas cancribranchiae</name>
    <dbReference type="NCBI Taxonomy" id="3080055"/>
    <lineage>
        <taxon>Bacteria</taxon>
        <taxon>Pseudomonadati</taxon>
        <taxon>Bacteroidota</taxon>
        <taxon>Flavobacteriia</taxon>
        <taxon>Flavobacteriales</taxon>
        <taxon>Flavobacteriaceae</taxon>
        <taxon>Mangrovimonas</taxon>
    </lineage>
</organism>
<dbReference type="Gene3D" id="2.60.130.10">
    <property type="entry name" value="Aromatic compound dioxygenase"/>
    <property type="match status" value="1"/>
</dbReference>
<dbReference type="AlphaFoldDB" id="A0AAU6PAQ6"/>
<dbReference type="GO" id="GO:0005506">
    <property type="term" value="F:iron ion binding"/>
    <property type="evidence" value="ECO:0007669"/>
    <property type="project" value="InterPro"/>
</dbReference>
<feature type="chain" id="PRO_5044713040" description="Intradiol ring-cleavage dioxygenases domain-containing protein" evidence="1">
    <location>
        <begin position="23"/>
        <end position="207"/>
    </location>
</feature>
<dbReference type="SUPFAM" id="SSF49482">
    <property type="entry name" value="Aromatic compound dioxygenase"/>
    <property type="match status" value="1"/>
</dbReference>
<gene>
    <name evidence="3" type="ORF">R3L15_06335</name>
    <name evidence="2" type="ORF">R3L16_01065</name>
</gene>
<proteinExistence type="predicted"/>
<evidence type="ECO:0000313" key="2">
    <source>
        <dbReference type="EMBL" id="WXA03080.1"/>
    </source>
</evidence>
<evidence type="ECO:0008006" key="5">
    <source>
        <dbReference type="Google" id="ProtNLM"/>
    </source>
</evidence>
<keyword evidence="1" id="KW-0732">Signal</keyword>
<reference evidence="3 4" key="1">
    <citation type="submission" date="2023-10" db="EMBL/GenBank/DDBJ databases">
        <title>Culture-based analysis of two novel bacteria associated with mangrove crab gills.</title>
        <authorList>
            <person name="Yang X."/>
            <person name="Garuglieri E."/>
            <person name="Van Goethem M.W."/>
            <person name="Fusi M."/>
            <person name="Marasco R."/>
            <person name="Daffonchio D.G."/>
        </authorList>
    </citation>
    <scope>NUCLEOTIDE SEQUENCE</scope>
    <source>
        <strain evidence="3">UG2-1</strain>
        <strain evidence="2">UG2-2</strain>
        <strain evidence="4">UG2_2</strain>
    </source>
</reference>
<dbReference type="KEGG" id="mcaa:R3L15_06335"/>
<dbReference type="InterPro" id="IPR015889">
    <property type="entry name" value="Intradiol_dOase_core"/>
</dbReference>
<protein>
    <recommendedName>
        <fullName evidence="5">Intradiol ring-cleavage dioxygenases domain-containing protein</fullName>
    </recommendedName>
</protein>
<dbReference type="EMBL" id="CP136925">
    <property type="protein sequence ID" value="WXA14496.1"/>
    <property type="molecule type" value="Genomic_DNA"/>
</dbReference>
<evidence type="ECO:0000313" key="4">
    <source>
        <dbReference type="Proteomes" id="UP001368318"/>
    </source>
</evidence>
<sequence>MKTLRIILSLLGSLSLGQYVIAQDAAIQVTEDVPFDYASRHAIYDFTETDLNTVDSIPDFQLKETPLKLTGIVYQADGVTPAKDVIVFIRHADENGKFDVRTKSEKRYVYHRGWVKTNAKGEYTFYTFIPGSYAHSKELRRIYASVKVAGELEYNLPDFIFDDDPFLTKRCRKRIAKKGVNCILTTLKKENYYLAEKDIVLRPAVIE</sequence>
<accession>A0AAU6PAQ6</accession>
<dbReference type="GO" id="GO:0016702">
    <property type="term" value="F:oxidoreductase activity, acting on single donors with incorporation of molecular oxygen, incorporation of two atoms of oxygen"/>
    <property type="evidence" value="ECO:0007669"/>
    <property type="project" value="InterPro"/>
</dbReference>
<name>A0AAU6PAQ6_9FLAO</name>
<dbReference type="Proteomes" id="UP001368318">
    <property type="component" value="Chromosome"/>
</dbReference>